<keyword evidence="1" id="KW-1133">Transmembrane helix</keyword>
<evidence type="ECO:0000313" key="2">
    <source>
        <dbReference type="EMBL" id="OAY46924.1"/>
    </source>
</evidence>
<sequence>MESFQGFLRLRQWLDYFIVFFFPLFTCGLCVCVLVCLQVWCLDPSFLICSQKSIDDCSRGIVWKV</sequence>
<keyword evidence="1" id="KW-0472">Membrane</keyword>
<evidence type="ECO:0000256" key="1">
    <source>
        <dbReference type="SAM" id="Phobius"/>
    </source>
</evidence>
<accession>A0A2C9VMP5</accession>
<dbReference type="EMBL" id="CM004392">
    <property type="protein sequence ID" value="OAY46924.1"/>
    <property type="molecule type" value="Genomic_DNA"/>
</dbReference>
<dbReference type="AlphaFoldDB" id="A0A2C9VMP5"/>
<reference evidence="2" key="1">
    <citation type="submission" date="2016-02" db="EMBL/GenBank/DDBJ databases">
        <title>WGS assembly of Manihot esculenta.</title>
        <authorList>
            <person name="Bredeson J.V."/>
            <person name="Prochnik S.E."/>
            <person name="Lyons J.B."/>
            <person name="Schmutz J."/>
            <person name="Grimwood J."/>
            <person name="Vrebalov J."/>
            <person name="Bart R.S."/>
            <person name="Amuge T."/>
            <person name="Ferguson M.E."/>
            <person name="Green R."/>
            <person name="Putnam N."/>
            <person name="Stites J."/>
            <person name="Rounsley S."/>
            <person name="Rokhsar D.S."/>
        </authorList>
    </citation>
    <scope>NUCLEOTIDE SEQUENCE [LARGE SCALE GENOMIC DNA]</scope>
    <source>
        <tissue evidence="2">Leaf</tissue>
    </source>
</reference>
<keyword evidence="1" id="KW-0812">Transmembrane</keyword>
<gene>
    <name evidence="2" type="ORF">MANES_06G038700</name>
</gene>
<protein>
    <submittedName>
        <fullName evidence="2">Uncharacterized protein</fullName>
    </submittedName>
</protein>
<name>A0A2C9VMP5_MANES</name>
<proteinExistence type="predicted"/>
<organism evidence="2">
    <name type="scientific">Manihot esculenta</name>
    <name type="common">Cassava</name>
    <name type="synonym">Jatropha manihot</name>
    <dbReference type="NCBI Taxonomy" id="3983"/>
    <lineage>
        <taxon>Eukaryota</taxon>
        <taxon>Viridiplantae</taxon>
        <taxon>Streptophyta</taxon>
        <taxon>Embryophyta</taxon>
        <taxon>Tracheophyta</taxon>
        <taxon>Spermatophyta</taxon>
        <taxon>Magnoliopsida</taxon>
        <taxon>eudicotyledons</taxon>
        <taxon>Gunneridae</taxon>
        <taxon>Pentapetalae</taxon>
        <taxon>rosids</taxon>
        <taxon>fabids</taxon>
        <taxon>Malpighiales</taxon>
        <taxon>Euphorbiaceae</taxon>
        <taxon>Crotonoideae</taxon>
        <taxon>Manihoteae</taxon>
        <taxon>Manihot</taxon>
    </lineage>
</organism>
<feature type="transmembrane region" description="Helical" evidence="1">
    <location>
        <begin position="16"/>
        <end position="42"/>
    </location>
</feature>